<dbReference type="EMBL" id="AUPC02000177">
    <property type="protein sequence ID" value="POG67133.1"/>
    <property type="molecule type" value="Genomic_DNA"/>
</dbReference>
<name>A0A2P4PP21_RHIID</name>
<evidence type="ECO:0000313" key="1">
    <source>
        <dbReference type="EMBL" id="POG67133.1"/>
    </source>
</evidence>
<organism evidence="1 2">
    <name type="scientific">Rhizophagus irregularis (strain DAOM 181602 / DAOM 197198 / MUCL 43194)</name>
    <name type="common">Arbuscular mycorrhizal fungus</name>
    <name type="synonym">Glomus intraradices</name>
    <dbReference type="NCBI Taxonomy" id="747089"/>
    <lineage>
        <taxon>Eukaryota</taxon>
        <taxon>Fungi</taxon>
        <taxon>Fungi incertae sedis</taxon>
        <taxon>Mucoromycota</taxon>
        <taxon>Glomeromycotina</taxon>
        <taxon>Glomeromycetes</taxon>
        <taxon>Glomerales</taxon>
        <taxon>Glomeraceae</taxon>
        <taxon>Rhizophagus</taxon>
    </lineage>
</organism>
<comment type="caution">
    <text evidence="1">The sequence shown here is derived from an EMBL/GenBank/DDBJ whole genome shotgun (WGS) entry which is preliminary data.</text>
</comment>
<keyword evidence="2" id="KW-1185">Reference proteome</keyword>
<reference evidence="1 2" key="1">
    <citation type="journal article" date="2013" name="Proc. Natl. Acad. Sci. U.S.A.">
        <title>Genome of an arbuscular mycorrhizal fungus provides insight into the oldest plant symbiosis.</title>
        <authorList>
            <person name="Tisserant E."/>
            <person name="Malbreil M."/>
            <person name="Kuo A."/>
            <person name="Kohler A."/>
            <person name="Symeonidi A."/>
            <person name="Balestrini R."/>
            <person name="Charron P."/>
            <person name="Duensing N."/>
            <person name="Frei Dit Frey N."/>
            <person name="Gianinazzi-Pearson V."/>
            <person name="Gilbert L.B."/>
            <person name="Handa Y."/>
            <person name="Herr J.R."/>
            <person name="Hijri M."/>
            <person name="Koul R."/>
            <person name="Kawaguchi M."/>
            <person name="Krajinski F."/>
            <person name="Lammers P.J."/>
            <person name="Masclaux F.G."/>
            <person name="Murat C."/>
            <person name="Morin E."/>
            <person name="Ndikumana S."/>
            <person name="Pagni M."/>
            <person name="Petitpierre D."/>
            <person name="Requena N."/>
            <person name="Rosikiewicz P."/>
            <person name="Riley R."/>
            <person name="Saito K."/>
            <person name="San Clemente H."/>
            <person name="Shapiro H."/>
            <person name="van Tuinen D."/>
            <person name="Becard G."/>
            <person name="Bonfante P."/>
            <person name="Paszkowski U."/>
            <person name="Shachar-Hill Y.Y."/>
            <person name="Tuskan G.A."/>
            <person name="Young P.W."/>
            <person name="Sanders I.R."/>
            <person name="Henrissat B."/>
            <person name="Rensing S.A."/>
            <person name="Grigoriev I.V."/>
            <person name="Corradi N."/>
            <person name="Roux C."/>
            <person name="Martin F."/>
        </authorList>
    </citation>
    <scope>NUCLEOTIDE SEQUENCE [LARGE SCALE GENOMIC DNA]</scope>
    <source>
        <strain evidence="1 2">DAOM 197198</strain>
    </source>
</reference>
<reference evidence="1 2" key="2">
    <citation type="journal article" date="2018" name="New Phytol.">
        <title>High intraspecific genome diversity in the model arbuscular mycorrhizal symbiont Rhizophagus irregularis.</title>
        <authorList>
            <person name="Chen E.C.H."/>
            <person name="Morin E."/>
            <person name="Beaudet D."/>
            <person name="Noel J."/>
            <person name="Yildirir G."/>
            <person name="Ndikumana S."/>
            <person name="Charron P."/>
            <person name="St-Onge C."/>
            <person name="Giorgi J."/>
            <person name="Kruger M."/>
            <person name="Marton T."/>
            <person name="Ropars J."/>
            <person name="Grigoriev I.V."/>
            <person name="Hainaut M."/>
            <person name="Henrissat B."/>
            <person name="Roux C."/>
            <person name="Martin F."/>
            <person name="Corradi N."/>
        </authorList>
    </citation>
    <scope>NUCLEOTIDE SEQUENCE [LARGE SCALE GENOMIC DNA]</scope>
    <source>
        <strain evidence="1 2">DAOM 197198</strain>
    </source>
</reference>
<accession>A0A2P4PP21</accession>
<proteinExistence type="predicted"/>
<sequence>MTLKLIAVKKNITKTVALAEDEEFDDEGGIKSKRKRRILVPLKYSDNEDDENKTEERKKKISENILSKKLQPFVSKRIVEYLSVQEDELTLDEESELFMLIFETESKKNIK</sequence>
<dbReference type="VEuPathDB" id="FungiDB:RhiirFUN_004255"/>
<gene>
    <name evidence="1" type="ORF">GLOIN_2v1650607</name>
</gene>
<dbReference type="Proteomes" id="UP000018888">
    <property type="component" value="Unassembled WGS sequence"/>
</dbReference>
<protein>
    <submittedName>
        <fullName evidence="1">Uncharacterized protein</fullName>
    </submittedName>
</protein>
<evidence type="ECO:0000313" key="2">
    <source>
        <dbReference type="Proteomes" id="UP000018888"/>
    </source>
</evidence>
<dbReference type="AlphaFoldDB" id="A0A2P4PP21"/>